<dbReference type="AlphaFoldDB" id="A0A9D2NE19"/>
<gene>
    <name evidence="2" type="ORF">H9761_04690</name>
</gene>
<feature type="domain" description="Pyridoxamine 5'-phosphate oxidase N-terminal" evidence="1">
    <location>
        <begin position="14"/>
        <end position="123"/>
    </location>
</feature>
<evidence type="ECO:0000313" key="2">
    <source>
        <dbReference type="EMBL" id="HJC22985.1"/>
    </source>
</evidence>
<proteinExistence type="predicted"/>
<dbReference type="SUPFAM" id="SSF50475">
    <property type="entry name" value="FMN-binding split barrel"/>
    <property type="match status" value="1"/>
</dbReference>
<sequence>MRFEECYARFWDELGASRVMVLSTSLNDIVTSRTMSVVMLEGRLFFQTDRTFRKYEQIKKNPHVALCADNIQIEGECEEVGRPLDDPAFCLAYERYFPSSFRSYSMLENERLFAVTPSLVERWRYVDDIPYMERFDVETRNYIWKKYDGR</sequence>
<dbReference type="Gene3D" id="2.30.110.10">
    <property type="entry name" value="Electron Transport, Fmn-binding Protein, Chain A"/>
    <property type="match status" value="1"/>
</dbReference>
<reference evidence="2" key="2">
    <citation type="submission" date="2021-04" db="EMBL/GenBank/DDBJ databases">
        <authorList>
            <person name="Gilroy R."/>
        </authorList>
    </citation>
    <scope>NUCLEOTIDE SEQUENCE</scope>
    <source>
        <strain evidence="2">USAMLcec2-132</strain>
    </source>
</reference>
<dbReference type="EMBL" id="DWWS01000018">
    <property type="protein sequence ID" value="HJC22985.1"/>
    <property type="molecule type" value="Genomic_DNA"/>
</dbReference>
<accession>A0A9D2NE19</accession>
<dbReference type="InterPro" id="IPR012349">
    <property type="entry name" value="Split_barrel_FMN-bd"/>
</dbReference>
<dbReference type="Proteomes" id="UP000823891">
    <property type="component" value="Unassembled WGS sequence"/>
</dbReference>
<comment type="caution">
    <text evidence="2">The sequence shown here is derived from an EMBL/GenBank/DDBJ whole genome shotgun (WGS) entry which is preliminary data.</text>
</comment>
<organism evidence="2 3">
    <name type="scientific">Candidatus Eisenbergiella merdavium</name>
    <dbReference type="NCBI Taxonomy" id="2838551"/>
    <lineage>
        <taxon>Bacteria</taxon>
        <taxon>Bacillati</taxon>
        <taxon>Bacillota</taxon>
        <taxon>Clostridia</taxon>
        <taxon>Lachnospirales</taxon>
        <taxon>Lachnospiraceae</taxon>
        <taxon>Eisenbergiella</taxon>
    </lineage>
</organism>
<name>A0A9D2NE19_9FIRM</name>
<dbReference type="InterPro" id="IPR011576">
    <property type="entry name" value="Pyridox_Oxase_N"/>
</dbReference>
<evidence type="ECO:0000259" key="1">
    <source>
        <dbReference type="Pfam" id="PF01243"/>
    </source>
</evidence>
<protein>
    <submittedName>
        <fullName evidence="2">Pyridoxamine 5'-phosphate oxidase family protein</fullName>
    </submittedName>
</protein>
<evidence type="ECO:0000313" key="3">
    <source>
        <dbReference type="Proteomes" id="UP000823891"/>
    </source>
</evidence>
<reference evidence="2" key="1">
    <citation type="journal article" date="2021" name="PeerJ">
        <title>Extensive microbial diversity within the chicken gut microbiome revealed by metagenomics and culture.</title>
        <authorList>
            <person name="Gilroy R."/>
            <person name="Ravi A."/>
            <person name="Getino M."/>
            <person name="Pursley I."/>
            <person name="Horton D.L."/>
            <person name="Alikhan N.F."/>
            <person name="Baker D."/>
            <person name="Gharbi K."/>
            <person name="Hall N."/>
            <person name="Watson M."/>
            <person name="Adriaenssens E.M."/>
            <person name="Foster-Nyarko E."/>
            <person name="Jarju S."/>
            <person name="Secka A."/>
            <person name="Antonio M."/>
            <person name="Oren A."/>
            <person name="Chaudhuri R.R."/>
            <person name="La Ragione R."/>
            <person name="Hildebrand F."/>
            <person name="Pallen M.J."/>
        </authorList>
    </citation>
    <scope>NUCLEOTIDE SEQUENCE</scope>
    <source>
        <strain evidence="2">USAMLcec2-132</strain>
    </source>
</reference>
<dbReference type="Pfam" id="PF01243">
    <property type="entry name" value="PNPOx_N"/>
    <property type="match status" value="1"/>
</dbReference>